<evidence type="ECO:0000313" key="2">
    <source>
        <dbReference type="Proteomes" id="UP000807025"/>
    </source>
</evidence>
<reference evidence="1" key="1">
    <citation type="submission" date="2020-11" db="EMBL/GenBank/DDBJ databases">
        <authorList>
            <consortium name="DOE Joint Genome Institute"/>
            <person name="Ahrendt S."/>
            <person name="Riley R."/>
            <person name="Andreopoulos W."/>
            <person name="Labutti K."/>
            <person name="Pangilinan J."/>
            <person name="Ruiz-Duenas F.J."/>
            <person name="Barrasa J.M."/>
            <person name="Sanchez-Garcia M."/>
            <person name="Camarero S."/>
            <person name="Miyauchi S."/>
            <person name="Serrano A."/>
            <person name="Linde D."/>
            <person name="Babiker R."/>
            <person name="Drula E."/>
            <person name="Ayuso-Fernandez I."/>
            <person name="Pacheco R."/>
            <person name="Padilla G."/>
            <person name="Ferreira P."/>
            <person name="Barriuso J."/>
            <person name="Kellner H."/>
            <person name="Castanera R."/>
            <person name="Alfaro M."/>
            <person name="Ramirez L."/>
            <person name="Pisabarro A.G."/>
            <person name="Kuo A."/>
            <person name="Tritt A."/>
            <person name="Lipzen A."/>
            <person name="He G."/>
            <person name="Yan M."/>
            <person name="Ng V."/>
            <person name="Cullen D."/>
            <person name="Martin F."/>
            <person name="Rosso M.-N."/>
            <person name="Henrissat B."/>
            <person name="Hibbett D."/>
            <person name="Martinez A.T."/>
            <person name="Grigoriev I.V."/>
        </authorList>
    </citation>
    <scope>NUCLEOTIDE SEQUENCE</scope>
    <source>
        <strain evidence="1">ATCC 90797</strain>
    </source>
</reference>
<accession>A0A9P6A455</accession>
<name>A0A9P6A455_PLEER</name>
<evidence type="ECO:0000313" key="1">
    <source>
        <dbReference type="EMBL" id="KAF9499264.1"/>
    </source>
</evidence>
<gene>
    <name evidence="1" type="ORF">BDN71DRAFT_1442348</name>
</gene>
<dbReference type="Proteomes" id="UP000807025">
    <property type="component" value="Unassembled WGS sequence"/>
</dbReference>
<comment type="caution">
    <text evidence="1">The sequence shown here is derived from an EMBL/GenBank/DDBJ whole genome shotgun (WGS) entry which is preliminary data.</text>
</comment>
<dbReference type="EMBL" id="MU154533">
    <property type="protein sequence ID" value="KAF9499264.1"/>
    <property type="molecule type" value="Genomic_DNA"/>
</dbReference>
<organism evidence="1 2">
    <name type="scientific">Pleurotus eryngii</name>
    <name type="common">Boletus of the steppes</name>
    <dbReference type="NCBI Taxonomy" id="5323"/>
    <lineage>
        <taxon>Eukaryota</taxon>
        <taxon>Fungi</taxon>
        <taxon>Dikarya</taxon>
        <taxon>Basidiomycota</taxon>
        <taxon>Agaricomycotina</taxon>
        <taxon>Agaricomycetes</taxon>
        <taxon>Agaricomycetidae</taxon>
        <taxon>Agaricales</taxon>
        <taxon>Pleurotineae</taxon>
        <taxon>Pleurotaceae</taxon>
        <taxon>Pleurotus</taxon>
    </lineage>
</organism>
<keyword evidence="2" id="KW-1185">Reference proteome</keyword>
<dbReference type="AlphaFoldDB" id="A0A9P6A455"/>
<protein>
    <submittedName>
        <fullName evidence="1">Uncharacterized protein</fullName>
    </submittedName>
</protein>
<sequence length="84" mass="8691">MSLPLVLTVACKGLHGSLHCLEALIDVIEAGGHIGAHLLVAPVDGNKFAIDVAKDMEEQGLQAVDVLCETLNHSVDGLTLGSCC</sequence>
<proteinExistence type="predicted"/>